<evidence type="ECO:0000313" key="2">
    <source>
        <dbReference type="Proteomes" id="UP001150569"/>
    </source>
</evidence>
<gene>
    <name evidence="1" type="ORF">IWQ60_004582</name>
</gene>
<reference evidence="1" key="1">
    <citation type="submission" date="2022-07" db="EMBL/GenBank/DDBJ databases">
        <title>Phylogenomic reconstructions and comparative analyses of Kickxellomycotina fungi.</title>
        <authorList>
            <person name="Reynolds N.K."/>
            <person name="Stajich J.E."/>
            <person name="Barry K."/>
            <person name="Grigoriev I.V."/>
            <person name="Crous P."/>
            <person name="Smith M.E."/>
        </authorList>
    </citation>
    <scope>NUCLEOTIDE SEQUENCE</scope>
    <source>
        <strain evidence="1">RSA 861</strain>
    </source>
</reference>
<dbReference type="PANTHER" id="PTHR28086">
    <property type="entry name" value="UPF0662 PROTEIN YPL260W"/>
    <property type="match status" value="1"/>
</dbReference>
<proteinExistence type="predicted"/>
<dbReference type="GO" id="GO:0005737">
    <property type="term" value="C:cytoplasm"/>
    <property type="evidence" value="ECO:0007669"/>
    <property type="project" value="TreeGrafter"/>
</dbReference>
<comment type="caution">
    <text evidence="1">The sequence shown here is derived from an EMBL/GenBank/DDBJ whole genome shotgun (WGS) entry which is preliminary data.</text>
</comment>
<dbReference type="GO" id="GO:0005634">
    <property type="term" value="C:nucleus"/>
    <property type="evidence" value="ECO:0007669"/>
    <property type="project" value="TreeGrafter"/>
</dbReference>
<dbReference type="Pfam" id="PF10303">
    <property type="entry name" value="DUF2408"/>
    <property type="match status" value="2"/>
</dbReference>
<dbReference type="PANTHER" id="PTHR28086:SF1">
    <property type="entry name" value="CU(2+) SUPPRESSING AND BLEOMYCIN SENSITIVE PROTEIN 1"/>
    <property type="match status" value="1"/>
</dbReference>
<dbReference type="InterPro" id="IPR018810">
    <property type="entry name" value="UPF0662"/>
</dbReference>
<name>A0A9W8A850_9FUNG</name>
<organism evidence="1 2">
    <name type="scientific">Tieghemiomyces parasiticus</name>
    <dbReference type="NCBI Taxonomy" id="78921"/>
    <lineage>
        <taxon>Eukaryota</taxon>
        <taxon>Fungi</taxon>
        <taxon>Fungi incertae sedis</taxon>
        <taxon>Zoopagomycota</taxon>
        <taxon>Kickxellomycotina</taxon>
        <taxon>Dimargaritomycetes</taxon>
        <taxon>Dimargaritales</taxon>
        <taxon>Dimargaritaceae</taxon>
        <taxon>Tieghemiomyces</taxon>
    </lineage>
</organism>
<dbReference type="AlphaFoldDB" id="A0A9W8A850"/>
<accession>A0A9W8A850</accession>
<sequence length="440" mass="51185">MPQHISLEESRVLENLVSIRHRLSRLKKDQKSYYREEDVVSLYDELCQQVARLREVREQESHDNDQYRNRVDDVIDDIYQLFSLFYLALGKNREVPATYVQLVTIKQNLELLSEIDVFKLDDLQPYRKRLEALEKIINNSESQENSGFQPAQLSYISKRLRQCKRKLEELCRSVEEISPELIPIRRQLIEIRKRLVLLSTQKHFDASSIREVQVQLREIDNKRDDGKFLAADGTIPAGQAQVVGLLEQCFDEVHELLASSDSIADSLKPIADRLIEIKSNLEKLVLTHRWTMRETDLWSYQVQLDEIDKMRKDGKFYDADGNVPAGQMVIHFLLHRCYHLIYVLLSSSEPVAESLVPIHNQLRTLRQCLLAVKKYGGPFSPRDLYPYQMKLSSIDNLRVHGKFLDDEGNVPEGQGIIHSLLNECYDIIYELMAATDSDKQ</sequence>
<evidence type="ECO:0000313" key="1">
    <source>
        <dbReference type="EMBL" id="KAJ1925421.1"/>
    </source>
</evidence>
<protein>
    <submittedName>
        <fullName evidence="1">Uncharacterized protein</fullName>
    </submittedName>
</protein>
<dbReference type="OrthoDB" id="2011986at2759"/>
<keyword evidence="2" id="KW-1185">Reference proteome</keyword>
<dbReference type="Proteomes" id="UP001150569">
    <property type="component" value="Unassembled WGS sequence"/>
</dbReference>
<dbReference type="EMBL" id="JANBPT010000224">
    <property type="protein sequence ID" value="KAJ1925421.1"/>
    <property type="molecule type" value="Genomic_DNA"/>
</dbReference>